<feature type="binding site" evidence="4">
    <location>
        <begin position="429"/>
        <end position="434"/>
    </location>
    <ligand>
        <name>GTP</name>
        <dbReference type="ChEBI" id="CHEBI:37565"/>
    </ligand>
</feature>
<keyword evidence="1 4" id="KW-0547">Nucleotide-binding</keyword>
<feature type="binding site" evidence="5">
    <location>
        <position position="241"/>
    </location>
    <ligand>
        <name>Mg(2+)</name>
        <dbReference type="ChEBI" id="CHEBI:18420"/>
    </ligand>
</feature>
<dbReference type="GO" id="GO:0031683">
    <property type="term" value="F:G-protein beta/gamma-subunit complex binding"/>
    <property type="evidence" value="ECO:0007669"/>
    <property type="project" value="InterPro"/>
</dbReference>
<sequence>MSTIYDNWERLVAATLRREQLWQLAHAPSMSSRPSDFSTLSSPLPDLPFHFSNSSSSLYHQNPYPKIVPSRWGYNYNDFEADKLDEAAKLLLVPGDVFVNGKALNSRELNKGHRPSQIISANLDLEGYIESNASNGNTEAYINGREITKVELRVLKLAGVKCYRDMHFWLNEDGTYLEEAATPTKGSIWAKPRMKLLCSLFSLPFPSKSFHTSEELSVCDYFDERDIQKLLLIGCSGSETSTIFKQAIFLYKDIPFLEDELEYIKLLIQSNMYRYIRTLLEGHKHFEEENLNESRNSQSANAHRFTGYDDASDEESIYSFGPRLKAFSDWLLHTMPSDSSDVFSASLIQASAPLVVELWSNPSFQETLNRRSELEGLPSVANYFLKRAVDIFIPDYKPSHTDILHADGFPSSLSYTDFSFPPPHADEVDIWNPQDYMIRYQLIRSTSNTIGDDYKSFESQDVRIIIFSISLTDYDQFVINDNGDSINKMMFNKECFESMAMNIFNKIPFLLLLTEYDLFVEKIKRTPLNQCDWFNDFNPIISCYGDRIMGNLEEIGFYYISVKFKELYNSITGQKLYVAKVNCLEQDSVDAALKYARDILKWNEDCNDFLYVDYSSDESFYSGEDS</sequence>
<dbReference type="InterPro" id="IPR027417">
    <property type="entry name" value="P-loop_NTPase"/>
</dbReference>
<name>A0AAV6W8U6_9LAMI</name>
<dbReference type="SUPFAM" id="SSF47895">
    <property type="entry name" value="Transducin (alpha subunit), insertion domain"/>
    <property type="match status" value="1"/>
</dbReference>
<evidence type="ECO:0000256" key="2">
    <source>
        <dbReference type="ARBA" id="ARBA00023134"/>
    </source>
</evidence>
<evidence type="ECO:0000256" key="1">
    <source>
        <dbReference type="ARBA" id="ARBA00022741"/>
    </source>
</evidence>
<dbReference type="GO" id="GO:0005834">
    <property type="term" value="C:heterotrimeric G-protein complex"/>
    <property type="evidence" value="ECO:0007669"/>
    <property type="project" value="TreeGrafter"/>
</dbReference>
<dbReference type="GO" id="GO:0001664">
    <property type="term" value="F:G protein-coupled receptor binding"/>
    <property type="evidence" value="ECO:0007669"/>
    <property type="project" value="TreeGrafter"/>
</dbReference>
<keyword evidence="7" id="KW-1185">Reference proteome</keyword>
<evidence type="ECO:0000256" key="5">
    <source>
        <dbReference type="PIRSR" id="PIRSR601019-2"/>
    </source>
</evidence>
<dbReference type="GO" id="GO:0003924">
    <property type="term" value="F:GTPase activity"/>
    <property type="evidence" value="ECO:0007669"/>
    <property type="project" value="InterPro"/>
</dbReference>
<dbReference type="PRINTS" id="PR00318">
    <property type="entry name" value="GPROTEINA"/>
</dbReference>
<keyword evidence="2 4" id="KW-0342">GTP-binding</keyword>
<dbReference type="InterPro" id="IPR011025">
    <property type="entry name" value="GproteinA_insert"/>
</dbReference>
<organism evidence="6 7">
    <name type="scientific">Buddleja alternifolia</name>
    <dbReference type="NCBI Taxonomy" id="168488"/>
    <lineage>
        <taxon>Eukaryota</taxon>
        <taxon>Viridiplantae</taxon>
        <taxon>Streptophyta</taxon>
        <taxon>Embryophyta</taxon>
        <taxon>Tracheophyta</taxon>
        <taxon>Spermatophyta</taxon>
        <taxon>Magnoliopsida</taxon>
        <taxon>eudicotyledons</taxon>
        <taxon>Gunneridae</taxon>
        <taxon>Pentapetalae</taxon>
        <taxon>asterids</taxon>
        <taxon>lamiids</taxon>
        <taxon>Lamiales</taxon>
        <taxon>Scrophulariaceae</taxon>
        <taxon>Buddlejeae</taxon>
        <taxon>Buddleja</taxon>
    </lineage>
</organism>
<dbReference type="InterPro" id="IPR001019">
    <property type="entry name" value="Gprotein_alpha_su"/>
</dbReference>
<reference evidence="6" key="1">
    <citation type="submission" date="2019-10" db="EMBL/GenBank/DDBJ databases">
        <authorList>
            <person name="Zhang R."/>
            <person name="Pan Y."/>
            <person name="Wang J."/>
            <person name="Ma R."/>
            <person name="Yu S."/>
        </authorList>
    </citation>
    <scope>NUCLEOTIDE SEQUENCE</scope>
    <source>
        <strain evidence="6">LA-IB0</strain>
        <tissue evidence="6">Leaf</tissue>
    </source>
</reference>
<dbReference type="Gene3D" id="1.10.400.10">
    <property type="entry name" value="GI Alpha 1, domain 2-like"/>
    <property type="match status" value="1"/>
</dbReference>
<dbReference type="SUPFAM" id="SSF52540">
    <property type="entry name" value="P-loop containing nucleoside triphosphate hydrolases"/>
    <property type="match status" value="1"/>
</dbReference>
<dbReference type="PROSITE" id="PS51882">
    <property type="entry name" value="G_ALPHA"/>
    <property type="match status" value="1"/>
</dbReference>
<evidence type="ECO:0000313" key="6">
    <source>
        <dbReference type="EMBL" id="KAG8367049.1"/>
    </source>
</evidence>
<dbReference type="EMBL" id="WHWC01000016">
    <property type="protein sequence ID" value="KAG8367049.1"/>
    <property type="molecule type" value="Genomic_DNA"/>
</dbReference>
<proteinExistence type="predicted"/>
<protein>
    <submittedName>
        <fullName evidence="6">Uncharacterized protein</fullName>
    </submittedName>
</protein>
<evidence type="ECO:0000313" key="7">
    <source>
        <dbReference type="Proteomes" id="UP000826271"/>
    </source>
</evidence>
<dbReference type="Gene3D" id="3.40.50.300">
    <property type="entry name" value="P-loop containing nucleotide triphosphate hydrolases"/>
    <property type="match status" value="1"/>
</dbReference>
<dbReference type="GO" id="GO:0005737">
    <property type="term" value="C:cytoplasm"/>
    <property type="evidence" value="ECO:0007669"/>
    <property type="project" value="TreeGrafter"/>
</dbReference>
<keyword evidence="5" id="KW-0479">Metal-binding</keyword>
<keyword evidence="5" id="KW-0460">Magnesium</keyword>
<accession>A0AAV6W8U6</accession>
<gene>
    <name evidence="6" type="ORF">BUALT_Bualt16G0032000</name>
</gene>
<dbReference type="PANTHER" id="PTHR10218:SF222">
    <property type="entry name" value="EXTRA-LARGE GUANINE NUCLEOTIDE-BINDING PROTEIN 1"/>
    <property type="match status" value="1"/>
</dbReference>
<dbReference type="GO" id="GO:0046872">
    <property type="term" value="F:metal ion binding"/>
    <property type="evidence" value="ECO:0007669"/>
    <property type="project" value="UniProtKB-KW"/>
</dbReference>
<dbReference type="Pfam" id="PF00503">
    <property type="entry name" value="G-alpha"/>
    <property type="match status" value="1"/>
</dbReference>
<evidence type="ECO:0000256" key="3">
    <source>
        <dbReference type="ARBA" id="ARBA00023224"/>
    </source>
</evidence>
<dbReference type="Proteomes" id="UP000826271">
    <property type="component" value="Unassembled WGS sequence"/>
</dbReference>
<keyword evidence="3" id="KW-0807">Transducer</keyword>
<evidence type="ECO:0000256" key="4">
    <source>
        <dbReference type="PIRSR" id="PIRSR601019-1"/>
    </source>
</evidence>
<dbReference type="SMART" id="SM00275">
    <property type="entry name" value="G_alpha"/>
    <property type="match status" value="1"/>
</dbReference>
<comment type="caution">
    <text evidence="6">The sequence shown here is derived from an EMBL/GenBank/DDBJ whole genome shotgun (WGS) entry which is preliminary data.</text>
</comment>
<dbReference type="PANTHER" id="PTHR10218">
    <property type="entry name" value="GTP-BINDING PROTEIN ALPHA SUBUNIT"/>
    <property type="match status" value="1"/>
</dbReference>
<dbReference type="GO" id="GO:0007188">
    <property type="term" value="P:adenylate cyclase-modulating G protein-coupled receptor signaling pathway"/>
    <property type="evidence" value="ECO:0007669"/>
    <property type="project" value="TreeGrafter"/>
</dbReference>
<dbReference type="GO" id="GO:0005525">
    <property type="term" value="F:GTP binding"/>
    <property type="evidence" value="ECO:0007669"/>
    <property type="project" value="UniProtKB-KW"/>
</dbReference>
<dbReference type="AlphaFoldDB" id="A0AAV6W8U6"/>